<dbReference type="RefSeq" id="WP_343877323.1">
    <property type="nucleotide sequence ID" value="NZ_BAAAIJ010000004.1"/>
</dbReference>
<reference evidence="2" key="1">
    <citation type="journal article" date="2019" name="Int. J. Syst. Evol. Microbiol.">
        <title>The Global Catalogue of Microorganisms (GCM) 10K type strain sequencing project: providing services to taxonomists for standard genome sequencing and annotation.</title>
        <authorList>
            <consortium name="The Broad Institute Genomics Platform"/>
            <consortium name="The Broad Institute Genome Sequencing Center for Infectious Disease"/>
            <person name="Wu L."/>
            <person name="Ma J."/>
        </authorList>
    </citation>
    <scope>NUCLEOTIDE SEQUENCE [LARGE SCALE GENOMIC DNA]</scope>
    <source>
        <strain evidence="2">JCM 11496</strain>
    </source>
</reference>
<dbReference type="EMBL" id="JBHUGA010000004">
    <property type="protein sequence ID" value="MFD1845277.1"/>
    <property type="molecule type" value="Genomic_DNA"/>
</dbReference>
<evidence type="ECO:0000313" key="1">
    <source>
        <dbReference type="EMBL" id="MFD1845277.1"/>
    </source>
</evidence>
<gene>
    <name evidence="1" type="ORF">ACFSFX_01530</name>
</gene>
<organism evidence="1 2">
    <name type="scientific">Arthrobacter flavus</name>
    <dbReference type="NCBI Taxonomy" id="95172"/>
    <lineage>
        <taxon>Bacteria</taxon>
        <taxon>Bacillati</taxon>
        <taxon>Actinomycetota</taxon>
        <taxon>Actinomycetes</taxon>
        <taxon>Micrococcales</taxon>
        <taxon>Micrococcaceae</taxon>
        <taxon>Arthrobacter</taxon>
    </lineage>
</organism>
<name>A0ABW4Q3J9_9MICC</name>
<evidence type="ECO:0000313" key="2">
    <source>
        <dbReference type="Proteomes" id="UP001597307"/>
    </source>
</evidence>
<dbReference type="Proteomes" id="UP001597307">
    <property type="component" value="Unassembled WGS sequence"/>
</dbReference>
<proteinExistence type="predicted"/>
<accession>A0ABW4Q3J9</accession>
<sequence>METDIPHIDVIVRTFLQDVSAGRSHSVGARYYRVMAHLYCYLESVDADAVLGTDAGTLLAAEREFHPQGAFLRLFTAHDLVFCLPGFLDDRWLMTYPADARTQVSLTDRLLRWIRHRYPRDLYYCSSGIHECTVAIRRARRRLRR</sequence>
<protein>
    <submittedName>
        <fullName evidence="1">Uncharacterized protein</fullName>
    </submittedName>
</protein>
<keyword evidence="2" id="KW-1185">Reference proteome</keyword>
<comment type="caution">
    <text evidence="1">The sequence shown here is derived from an EMBL/GenBank/DDBJ whole genome shotgun (WGS) entry which is preliminary data.</text>
</comment>